<dbReference type="InterPro" id="IPR051035">
    <property type="entry name" value="Mito_inheritance_9"/>
</dbReference>
<dbReference type="Proteomes" id="UP000034947">
    <property type="component" value="Unassembled WGS sequence"/>
</dbReference>
<evidence type="ECO:0000313" key="8">
    <source>
        <dbReference type="EMBL" id="KKK22874.1"/>
    </source>
</evidence>
<dbReference type="SUPFAM" id="SSF56112">
    <property type="entry name" value="Protein kinase-like (PK-like)"/>
    <property type="match status" value="1"/>
</dbReference>
<dbReference type="InterPro" id="IPR002575">
    <property type="entry name" value="Aminoglycoside_PTrfase"/>
</dbReference>
<evidence type="ECO:0000259" key="7">
    <source>
        <dbReference type="Pfam" id="PF01636"/>
    </source>
</evidence>
<evidence type="ECO:0000256" key="6">
    <source>
        <dbReference type="ARBA" id="ARBA00031849"/>
    </source>
</evidence>
<accession>A0A0F8UTG3</accession>
<keyword evidence="5" id="KW-0496">Mitochondrion</keyword>
<gene>
    <name evidence="8" type="ORF">AOCH_001186</name>
</gene>
<dbReference type="VEuPathDB" id="FungiDB:P175DRAFT_0430391"/>
<dbReference type="Gene3D" id="3.90.1200.10">
    <property type="match status" value="1"/>
</dbReference>
<keyword evidence="4" id="KW-0809">Transit peptide</keyword>
<organism evidence="8 9">
    <name type="scientific">Aspergillus ochraceoroseus</name>
    <dbReference type="NCBI Taxonomy" id="138278"/>
    <lineage>
        <taxon>Eukaryota</taxon>
        <taxon>Fungi</taxon>
        <taxon>Dikarya</taxon>
        <taxon>Ascomycota</taxon>
        <taxon>Pezizomycotina</taxon>
        <taxon>Eurotiomycetes</taxon>
        <taxon>Eurotiomycetidae</taxon>
        <taxon>Eurotiales</taxon>
        <taxon>Aspergillaceae</taxon>
        <taxon>Aspergillus</taxon>
        <taxon>Aspergillus subgen. Nidulantes</taxon>
    </lineage>
</organism>
<evidence type="ECO:0000256" key="3">
    <source>
        <dbReference type="ARBA" id="ARBA00016197"/>
    </source>
</evidence>
<evidence type="ECO:0000256" key="5">
    <source>
        <dbReference type="ARBA" id="ARBA00023128"/>
    </source>
</evidence>
<comment type="similarity">
    <text evidence="2">Belongs to the AIM9 family.</text>
</comment>
<evidence type="ECO:0000256" key="2">
    <source>
        <dbReference type="ARBA" id="ARBA00005543"/>
    </source>
</evidence>
<dbReference type="GO" id="GO:0005739">
    <property type="term" value="C:mitochondrion"/>
    <property type="evidence" value="ECO:0007669"/>
    <property type="project" value="UniProtKB-SubCell"/>
</dbReference>
<dbReference type="PANTHER" id="PTHR36091:SF1">
    <property type="entry name" value="ALTERED INHERITANCE OF MITOCHONDRIA PROTEIN 9, MITOCHONDRIAL"/>
    <property type="match status" value="1"/>
</dbReference>
<feature type="domain" description="Aminoglycoside phosphotransferase" evidence="7">
    <location>
        <begin position="276"/>
        <end position="325"/>
    </location>
</feature>
<evidence type="ECO:0000256" key="1">
    <source>
        <dbReference type="ARBA" id="ARBA00004173"/>
    </source>
</evidence>
<dbReference type="Pfam" id="PF01636">
    <property type="entry name" value="APH"/>
    <property type="match status" value="1"/>
</dbReference>
<keyword evidence="9" id="KW-1185">Reference proteome</keyword>
<evidence type="ECO:0000313" key="9">
    <source>
        <dbReference type="Proteomes" id="UP000034947"/>
    </source>
</evidence>
<dbReference type="AlphaFoldDB" id="A0A0F8UTG3"/>
<comment type="caution">
    <text evidence="8">The sequence shown here is derived from an EMBL/GenBank/DDBJ whole genome shotgun (WGS) entry which is preliminary data.</text>
</comment>
<dbReference type="EMBL" id="JYKN01000829">
    <property type="protein sequence ID" value="KKK22874.1"/>
    <property type="molecule type" value="Genomic_DNA"/>
</dbReference>
<dbReference type="OrthoDB" id="2831558at2759"/>
<name>A0A0F8UTG3_9EURO</name>
<dbReference type="PANTHER" id="PTHR36091">
    <property type="entry name" value="ALTERED INHERITANCE OF MITOCHONDRIA PROTEIN 9, MITOCHONDRIAL"/>
    <property type="match status" value="1"/>
</dbReference>
<protein>
    <recommendedName>
        <fullName evidence="3">Altered inheritance of mitochondria protein 9, mitochondrial</fullName>
    </recommendedName>
    <alternativeName>
        <fullName evidence="6">Found in mitochondrial proteome protein 29</fullName>
    </alternativeName>
</protein>
<comment type="subcellular location">
    <subcellularLocation>
        <location evidence="1">Mitochondrion</location>
    </subcellularLocation>
</comment>
<evidence type="ECO:0000256" key="4">
    <source>
        <dbReference type="ARBA" id="ARBA00022946"/>
    </source>
</evidence>
<feature type="non-terminal residue" evidence="8">
    <location>
        <position position="1"/>
    </location>
</feature>
<sequence length="523" mass="60692">GLFMPKSRFNEERELSKRYLKFNLQQLLNVAINVCDGAQYCTRITKCVEGLHNKAFVLKMDNGSEVFAKLPNPNAGPAHFSVASEVATRELLRDVFDIPVPRVLSWSSDAASNPVEAEYIIEEKAPGVRLGSVWNQWPRELKLQLITQVVELENKLTTISFDKHGCIYFKEDLRSLVGEAEDIHTRTVKSDFLERFSIGPLTTNELWSETRKDMKLDCGPWKDALEYNRAIGRNEITWIKRHAIPRMNYYQPKPNKELPEDGISLLEKYMDISPYLVPQPNDRLSSANVLWHPDLHLDNIFVDPDACRITSIVDWQSACVAPLFYQSGIPRMCRHSRPVRKGWVVPERPADFESLSKEEQKRIDDELESETIHKYYEAQVYKRAPLHWAVLQQPAIPILRKPVWLVSGVWENRDLFFLREALMNIKTHWSEFFPNITCPIDFSSEDIELQSKEEESIKGVGHILLLFREQAILPVDGMVEPEDYDLACDNNRKFKDTFIQLAKDEEEQELFRNLWPYQEPGDI</sequence>
<reference evidence="8 9" key="1">
    <citation type="submission" date="2015-02" db="EMBL/GenBank/DDBJ databases">
        <title>Draft Genome Sequences of Two Closely-Related Aflatoxigenic Aspergillus Species Obtained from the Cote d'Ivoire.</title>
        <authorList>
            <person name="Moore G.G."/>
            <person name="Beltz S.B."/>
            <person name="Mack B.M."/>
        </authorList>
    </citation>
    <scope>NUCLEOTIDE SEQUENCE [LARGE SCALE GENOMIC DNA]</scope>
    <source>
        <strain evidence="8 9">SRRC1432</strain>
    </source>
</reference>
<dbReference type="InterPro" id="IPR011009">
    <property type="entry name" value="Kinase-like_dom_sf"/>
</dbReference>
<proteinExistence type="inferred from homology"/>